<feature type="compositionally biased region" description="Basic and acidic residues" evidence="4">
    <location>
        <begin position="329"/>
        <end position="349"/>
    </location>
</feature>
<feature type="region of interest" description="Disordered" evidence="4">
    <location>
        <begin position="141"/>
        <end position="625"/>
    </location>
</feature>
<feature type="compositionally biased region" description="Basic and acidic residues" evidence="4">
    <location>
        <begin position="211"/>
        <end position="220"/>
    </location>
</feature>
<feature type="compositionally biased region" description="Basic and acidic residues" evidence="4">
    <location>
        <begin position="290"/>
        <end position="310"/>
    </location>
</feature>
<feature type="compositionally biased region" description="Basic and acidic residues" evidence="4">
    <location>
        <begin position="427"/>
        <end position="446"/>
    </location>
</feature>
<keyword evidence="1 2" id="KW-0539">Nucleus</keyword>
<feature type="compositionally biased region" description="Basic and acidic residues" evidence="4">
    <location>
        <begin position="548"/>
        <end position="557"/>
    </location>
</feature>
<sequence length="693" mass="79190">MTKYNNCVKVQFEIGHEASVRSEVTAQGFTHDWQVFVRGADNSEIHHFVEKVVFNLHDSFPKPKRVVKEPPYEVRESGYASFTFPIEVYLKTKDEPRKLDFIYDLSLNTSGPIRTSQREKMIFNNPSEEFRRKLIRGGGVGVGSESLPLTDNNSQNADDKSSSRKSSSDSSKKHKSKDSLKSEEVRANNQFADLFGPPIKTTKLSPTTAPKKAESKHSSDGKVSSKSATKHSPHKEKEKDKETTKKDTMLMSSGKEKDKDRERIKEKEKKPDKSLKRPPSPIQAPPPNRIIKEEQKKSSHDESKEKDKIKSSSSEISKNEKKEKKKDKKSRDEKDKKDRHKDHESKKEVVPTPPPPVLPPPPVIEKEKEKNVDKPEKVKSEFKELKENVKKSPKHIVKEEKFKEKVEKEKIESVEKQRHKHKKKEKNKKEEKELKEKEKSIKKVEKLPPAPPVVPKEPSPPPPPHPPPSKSRVRSPSPKISKSDPLGALLSELPSDKGSDSESSGDEDTKNVEKLKMTPPPAPAPPVARTPERVKEFTKEKVKKKDKKGSSKDEEGSKKRKRKSKEKDDVIPEKIRKMEDDHKITRDELMDEDMDDRLSEPSIVGSPQREDQEISRSRSPTPPTKFTEEYVMELKDLQQKIMTLEDNAELQRVVQVIAETGQYEITKKTFDFDLCALDKSTVKRLQDLFFAAS</sequence>
<evidence type="ECO:0000259" key="5">
    <source>
        <dbReference type="PROSITE" id="PS51037"/>
    </source>
</evidence>
<dbReference type="GO" id="GO:0003682">
    <property type="term" value="F:chromatin binding"/>
    <property type="evidence" value="ECO:0007669"/>
    <property type="project" value="TreeGrafter"/>
</dbReference>
<feature type="compositionally biased region" description="Polar residues" evidence="4">
    <location>
        <begin position="147"/>
        <end position="156"/>
    </location>
</feature>
<feature type="coiled-coil region" evidence="3">
    <location>
        <begin position="627"/>
        <end position="654"/>
    </location>
</feature>
<dbReference type="InterPro" id="IPR040930">
    <property type="entry name" value="AF-9_AHD"/>
</dbReference>
<feature type="compositionally biased region" description="Basic and acidic residues" evidence="4">
    <location>
        <begin position="565"/>
        <end position="588"/>
    </location>
</feature>
<feature type="compositionally biased region" description="Basic residues" evidence="4">
    <location>
        <begin position="417"/>
        <end position="426"/>
    </location>
</feature>
<evidence type="ECO:0000256" key="1">
    <source>
        <dbReference type="ARBA" id="ARBA00023242"/>
    </source>
</evidence>
<evidence type="ECO:0000313" key="6">
    <source>
        <dbReference type="EMBL" id="JAS51530.1"/>
    </source>
</evidence>
<dbReference type="PANTHER" id="PTHR47827:SF3">
    <property type="entry name" value="AF-9 ANC1 HOMOLOGY DOMAIN-CONTAINING PROTEIN"/>
    <property type="match status" value="1"/>
</dbReference>
<evidence type="ECO:0000256" key="4">
    <source>
        <dbReference type="SAM" id="MobiDB-lite"/>
    </source>
</evidence>
<feature type="compositionally biased region" description="Basic and acidic residues" evidence="4">
    <location>
        <begin position="157"/>
        <end position="186"/>
    </location>
</feature>
<feature type="compositionally biased region" description="Basic and acidic residues" evidence="4">
    <location>
        <begin position="364"/>
        <end position="416"/>
    </location>
</feature>
<feature type="compositionally biased region" description="Basic and acidic residues" evidence="4">
    <location>
        <begin position="530"/>
        <end position="540"/>
    </location>
</feature>
<feature type="compositionally biased region" description="Basic and acidic residues" evidence="4">
    <location>
        <begin position="235"/>
        <end position="275"/>
    </location>
</feature>
<dbReference type="InterPro" id="IPR055129">
    <property type="entry name" value="YEATS_dom"/>
</dbReference>
<comment type="subcellular location">
    <subcellularLocation>
        <location evidence="2">Nucleus</location>
    </subcellularLocation>
</comment>
<dbReference type="InterPro" id="IPR038704">
    <property type="entry name" value="YEAST_sf"/>
</dbReference>
<dbReference type="InterPro" id="IPR052790">
    <property type="entry name" value="YEATS_domain"/>
</dbReference>
<name>A0A1B6FMY5_9HEMI</name>
<proteinExistence type="predicted"/>
<gene>
    <name evidence="6" type="ORF">g.16620</name>
</gene>
<dbReference type="Gene3D" id="2.60.40.1970">
    <property type="entry name" value="YEATS domain"/>
    <property type="match status" value="1"/>
</dbReference>
<feature type="compositionally biased region" description="Basic and acidic residues" evidence="4">
    <location>
        <begin position="507"/>
        <end position="516"/>
    </location>
</feature>
<feature type="domain" description="YEATS" evidence="5">
    <location>
        <begin position="2"/>
        <end position="137"/>
    </location>
</feature>
<evidence type="ECO:0000256" key="2">
    <source>
        <dbReference type="PROSITE-ProRule" id="PRU00376"/>
    </source>
</evidence>
<feature type="compositionally biased region" description="Pro residues" evidence="4">
    <location>
        <begin position="448"/>
        <end position="469"/>
    </location>
</feature>
<feature type="compositionally biased region" description="Pro residues" evidence="4">
    <location>
        <begin position="278"/>
        <end position="288"/>
    </location>
</feature>
<dbReference type="GO" id="GO:0045893">
    <property type="term" value="P:positive regulation of DNA-templated transcription"/>
    <property type="evidence" value="ECO:0007669"/>
    <property type="project" value="TreeGrafter"/>
</dbReference>
<dbReference type="AlphaFoldDB" id="A0A1B6FMY5"/>
<feature type="compositionally biased region" description="Pro residues" evidence="4">
    <location>
        <begin position="518"/>
        <end position="528"/>
    </location>
</feature>
<accession>A0A1B6FMY5</accession>
<dbReference type="Pfam" id="PF17793">
    <property type="entry name" value="AHD"/>
    <property type="match status" value="1"/>
</dbReference>
<dbReference type="CDD" id="cd16906">
    <property type="entry name" value="YEATS_AF-9_like"/>
    <property type="match status" value="1"/>
</dbReference>
<protein>
    <recommendedName>
        <fullName evidence="5">YEATS domain-containing protein</fullName>
    </recommendedName>
</protein>
<organism evidence="6">
    <name type="scientific">Cuerna arida</name>
    <dbReference type="NCBI Taxonomy" id="1464854"/>
    <lineage>
        <taxon>Eukaryota</taxon>
        <taxon>Metazoa</taxon>
        <taxon>Ecdysozoa</taxon>
        <taxon>Arthropoda</taxon>
        <taxon>Hexapoda</taxon>
        <taxon>Insecta</taxon>
        <taxon>Pterygota</taxon>
        <taxon>Neoptera</taxon>
        <taxon>Paraneoptera</taxon>
        <taxon>Hemiptera</taxon>
        <taxon>Auchenorrhyncha</taxon>
        <taxon>Membracoidea</taxon>
        <taxon>Cicadellidae</taxon>
        <taxon>Cicadellinae</taxon>
        <taxon>Proconiini</taxon>
        <taxon>Cuerna</taxon>
    </lineage>
</organism>
<dbReference type="GO" id="GO:0008023">
    <property type="term" value="C:transcription elongation factor complex"/>
    <property type="evidence" value="ECO:0007669"/>
    <property type="project" value="TreeGrafter"/>
</dbReference>
<reference evidence="6" key="1">
    <citation type="submission" date="2015-11" db="EMBL/GenBank/DDBJ databases">
        <title>De novo transcriptome assembly of four potential Pierce s Disease insect vectors from Arizona vineyards.</title>
        <authorList>
            <person name="Tassone E.E."/>
        </authorList>
    </citation>
    <scope>NUCLEOTIDE SEQUENCE</scope>
</reference>
<dbReference type="EMBL" id="GECZ01018239">
    <property type="protein sequence ID" value="JAS51530.1"/>
    <property type="molecule type" value="Transcribed_RNA"/>
</dbReference>
<evidence type="ECO:0000256" key="3">
    <source>
        <dbReference type="SAM" id="Coils"/>
    </source>
</evidence>
<dbReference type="Pfam" id="PF03366">
    <property type="entry name" value="YEATS"/>
    <property type="match status" value="1"/>
</dbReference>
<dbReference type="Gene3D" id="1.20.1270.290">
    <property type="match status" value="1"/>
</dbReference>
<feature type="compositionally biased region" description="Pro residues" evidence="4">
    <location>
        <begin position="351"/>
        <end position="363"/>
    </location>
</feature>
<dbReference type="PANTHER" id="PTHR47827">
    <property type="entry name" value="AHD DOMAIN-CONTAINING PROTEIN"/>
    <property type="match status" value="1"/>
</dbReference>
<keyword evidence="3" id="KW-0175">Coiled coil</keyword>
<dbReference type="PROSITE" id="PS51037">
    <property type="entry name" value="YEATS"/>
    <property type="match status" value="1"/>
</dbReference>